<dbReference type="RefSeq" id="WP_029098516.1">
    <property type="nucleotide sequence ID" value="NZ_JAPYYP010000014.1"/>
</dbReference>
<gene>
    <name evidence="1" type="ORF">O3V59_12595</name>
</gene>
<organism evidence="1 2">
    <name type="scientific">Brevibacillus thermoruber</name>
    <dbReference type="NCBI Taxonomy" id="33942"/>
    <lineage>
        <taxon>Bacteria</taxon>
        <taxon>Bacillati</taxon>
        <taxon>Bacillota</taxon>
        <taxon>Bacilli</taxon>
        <taxon>Bacillales</taxon>
        <taxon>Paenibacillaceae</taxon>
        <taxon>Brevibacillus</taxon>
    </lineage>
</organism>
<proteinExistence type="predicted"/>
<keyword evidence="2" id="KW-1185">Reference proteome</keyword>
<name>A0A9X3TR37_9BACL</name>
<evidence type="ECO:0000313" key="1">
    <source>
        <dbReference type="EMBL" id="MDA5109206.1"/>
    </source>
</evidence>
<reference evidence="1" key="1">
    <citation type="submission" date="2022-12" db="EMBL/GenBank/DDBJ databases">
        <title>Draft genome sequence of the thermophilic strain Brevibacillus thermoruber HT42, isolated from Los Humeros, Puebla, Mexico, with biotechnological potential.</title>
        <authorList>
            <person name="Lara Sanchez J."/>
            <person name="Solis Palacios R."/>
            <person name="Bustos Baena A.S."/>
            <person name="Ruz Baez A.E."/>
            <person name="Espinosa Luna G."/>
            <person name="Oliart Ros R.M."/>
        </authorList>
    </citation>
    <scope>NUCLEOTIDE SEQUENCE</scope>
    <source>
        <strain evidence="1">HT42</strain>
    </source>
</reference>
<protein>
    <submittedName>
        <fullName evidence="1">Uncharacterized protein</fullName>
    </submittedName>
</protein>
<dbReference type="Proteomes" id="UP001151071">
    <property type="component" value="Unassembled WGS sequence"/>
</dbReference>
<evidence type="ECO:0000313" key="2">
    <source>
        <dbReference type="Proteomes" id="UP001151071"/>
    </source>
</evidence>
<sequence length="206" mass="22777">MGIPLRIVLFVLSSLMLLACSTSVRTQPGMLRIEPVDLFAGEDKKFKPFLGVMSGAVKVSYEGKKEAIRAVFEVWENGVNTKTGKTFGELTRASNRSRYYDGQFLISVAEPDGNRAGSSQYVVTAAFVDDKGHSSYRTELAADQKHMGSGLIQLHKSVQVSEQEEAAVWGMQATDENVMYVMDFSPERLKQAKWALVVKLSAVDEE</sequence>
<accession>A0A9X3TR37</accession>
<dbReference type="AlphaFoldDB" id="A0A9X3TR37"/>
<comment type="caution">
    <text evidence="1">The sequence shown here is derived from an EMBL/GenBank/DDBJ whole genome shotgun (WGS) entry which is preliminary data.</text>
</comment>
<dbReference type="EMBL" id="JAPYYP010000014">
    <property type="protein sequence ID" value="MDA5109206.1"/>
    <property type="molecule type" value="Genomic_DNA"/>
</dbReference>
<dbReference type="PROSITE" id="PS51257">
    <property type="entry name" value="PROKAR_LIPOPROTEIN"/>
    <property type="match status" value="1"/>
</dbReference>